<dbReference type="EMBL" id="UOGG01000235">
    <property type="protein sequence ID" value="VAX33108.1"/>
    <property type="molecule type" value="Genomic_DNA"/>
</dbReference>
<dbReference type="Gene3D" id="1.25.40.10">
    <property type="entry name" value="Tetratricopeptide repeat domain"/>
    <property type="match status" value="1"/>
</dbReference>
<reference evidence="1" key="1">
    <citation type="submission" date="2018-06" db="EMBL/GenBank/DDBJ databases">
        <authorList>
            <person name="Zhirakovskaya E."/>
        </authorList>
    </citation>
    <scope>NUCLEOTIDE SEQUENCE</scope>
</reference>
<organism evidence="1">
    <name type="scientific">hydrothermal vent metagenome</name>
    <dbReference type="NCBI Taxonomy" id="652676"/>
    <lineage>
        <taxon>unclassified sequences</taxon>
        <taxon>metagenomes</taxon>
        <taxon>ecological metagenomes</taxon>
    </lineage>
</organism>
<evidence type="ECO:0000313" key="1">
    <source>
        <dbReference type="EMBL" id="VAX33108.1"/>
    </source>
</evidence>
<dbReference type="AlphaFoldDB" id="A0A3B1DAW4"/>
<accession>A0A3B1DAW4</accession>
<protein>
    <submittedName>
        <fullName evidence="1">Uncharacterized protein</fullName>
    </submittedName>
</protein>
<dbReference type="InterPro" id="IPR011990">
    <property type="entry name" value="TPR-like_helical_dom_sf"/>
</dbReference>
<sequence length="427" mass="48130">MKKSWMAQSILSARLALMVGFIVILSAARSPANSSSDEQLIPENMPANEIIQRALTDSLYYEFDKWFAVFEKNIRRLENSPDTLKTKMGLMKYHFYFSGLLGELCHTLAFTSRYKIQEIVDRFIHHSNRAKELAKEILDTPDLTLSQQAQANLYLGGAEGYIGIFEYGEGNLFKALVNGFSADTHLEKAISLDPSQIDAHFGLGIYRYGNSRLGGFGNFIMQSGRDLRQVGLDHIERAIREKAPSKPLALKTLAWFYISEQFNPKNSNIPPGKPLSATVSRSKAFKFMEELETEYFKNPPYTNFIGNKELAMMQALQYVLDGNYTSAKIKFEKVLEVAEDLKNRGFAINTQLTDSVKAGIQFCELMLLRPEKNDAPGHKSACLKVNEQLEFLKSGGAMVEYDAKKIRSELHGVFAGKLDALYNDMNC</sequence>
<proteinExistence type="predicted"/>
<gene>
    <name evidence="1" type="ORF">MNBD_NITROSPINAE05-133</name>
</gene>
<name>A0A3B1DAW4_9ZZZZ</name>
<dbReference type="SUPFAM" id="SSF48452">
    <property type="entry name" value="TPR-like"/>
    <property type="match status" value="1"/>
</dbReference>